<dbReference type="eggNOG" id="KOG3043">
    <property type="taxonomic scope" value="Eukaryota"/>
</dbReference>
<evidence type="ECO:0000256" key="9">
    <source>
        <dbReference type="SAM" id="MobiDB-lite"/>
    </source>
</evidence>
<keyword evidence="7" id="KW-0862">Zinc</keyword>
<dbReference type="CDD" id="cd00019">
    <property type="entry name" value="AP2Ec"/>
    <property type="match status" value="1"/>
</dbReference>
<dbReference type="GO" id="GO:0005634">
    <property type="term" value="C:nucleus"/>
    <property type="evidence" value="ECO:0007669"/>
    <property type="project" value="TreeGrafter"/>
</dbReference>
<feature type="compositionally biased region" description="Polar residues" evidence="9">
    <location>
        <begin position="306"/>
        <end position="325"/>
    </location>
</feature>
<gene>
    <name evidence="12" type="ORF">PADG_03656</name>
</gene>
<dbReference type="eggNOG" id="KOG3997">
    <property type="taxonomic scope" value="Eukaryota"/>
</dbReference>
<dbReference type="STRING" id="502780.C1G8S0"/>
<evidence type="ECO:0000256" key="4">
    <source>
        <dbReference type="ARBA" id="ARBA00022723"/>
    </source>
</evidence>
<dbReference type="GO" id="GO:0008270">
    <property type="term" value="F:zinc ion binding"/>
    <property type="evidence" value="ECO:0007669"/>
    <property type="project" value="InterPro"/>
</dbReference>
<feature type="compositionally biased region" description="Basic and acidic residues" evidence="9">
    <location>
        <begin position="812"/>
        <end position="839"/>
    </location>
</feature>
<dbReference type="InParanoid" id="C1G8S0"/>
<dbReference type="FunFam" id="3.20.20.150:FF:000001">
    <property type="entry name" value="Probable endonuclease 4"/>
    <property type="match status" value="1"/>
</dbReference>
<dbReference type="PANTHER" id="PTHR21445:SF0">
    <property type="entry name" value="APURINIC-APYRIMIDINIC ENDONUCLEASE"/>
    <property type="match status" value="1"/>
</dbReference>
<evidence type="ECO:0000256" key="5">
    <source>
        <dbReference type="ARBA" id="ARBA00022763"/>
    </source>
</evidence>
<dbReference type="InterPro" id="IPR002925">
    <property type="entry name" value="Dienelactn_hydro"/>
</dbReference>
<evidence type="ECO:0000256" key="7">
    <source>
        <dbReference type="ARBA" id="ARBA00022833"/>
    </source>
</evidence>
<dbReference type="GO" id="GO:0008081">
    <property type="term" value="F:phosphoric diester hydrolase activity"/>
    <property type="evidence" value="ECO:0007669"/>
    <property type="project" value="TreeGrafter"/>
</dbReference>
<keyword evidence="4" id="KW-0479">Metal-binding</keyword>
<dbReference type="GO" id="GO:0006284">
    <property type="term" value="P:base-excision repair"/>
    <property type="evidence" value="ECO:0007669"/>
    <property type="project" value="TreeGrafter"/>
</dbReference>
<feature type="domain" description="Xylose isomerase-like TIM barrel" evidence="10">
    <location>
        <begin position="478"/>
        <end position="726"/>
    </location>
</feature>
<evidence type="ECO:0000313" key="13">
    <source>
        <dbReference type="Proteomes" id="UP000001628"/>
    </source>
</evidence>
<evidence type="ECO:0000259" key="11">
    <source>
        <dbReference type="Pfam" id="PF01738"/>
    </source>
</evidence>
<dbReference type="RefSeq" id="XP_010759133.1">
    <property type="nucleotide sequence ID" value="XM_010760831.1"/>
</dbReference>
<dbReference type="OrthoDB" id="7663182at2759"/>
<dbReference type="PROSITE" id="PS00730">
    <property type="entry name" value="AP_NUCLEASE_F2_2"/>
    <property type="match status" value="1"/>
</dbReference>
<accession>C1G8S0</accession>
<evidence type="ECO:0000256" key="6">
    <source>
        <dbReference type="ARBA" id="ARBA00022801"/>
    </source>
</evidence>
<evidence type="ECO:0000256" key="3">
    <source>
        <dbReference type="ARBA" id="ARBA00021759"/>
    </source>
</evidence>
<evidence type="ECO:0000256" key="8">
    <source>
        <dbReference type="ARBA" id="ARBA00023204"/>
    </source>
</evidence>
<keyword evidence="13" id="KW-1185">Reference proteome</keyword>
<dbReference type="HOGENOM" id="CLU_328751_0_0_1"/>
<dbReference type="OMA" id="HNYDASK"/>
<dbReference type="PANTHER" id="PTHR21445">
    <property type="entry name" value="ENDONUCLEASE IV ENDODEOXYRIBONUCLEASE IV"/>
    <property type="match status" value="1"/>
</dbReference>
<evidence type="ECO:0000259" key="10">
    <source>
        <dbReference type="Pfam" id="PF01261"/>
    </source>
</evidence>
<dbReference type="PROSITE" id="PS51432">
    <property type="entry name" value="AP_NUCLEASE_F2_4"/>
    <property type="match status" value="1"/>
</dbReference>
<comment type="similarity">
    <text evidence="2">Belongs to the AP endonuclease 2 family.</text>
</comment>
<dbReference type="EMBL" id="KN275960">
    <property type="protein sequence ID" value="EEH47572.2"/>
    <property type="molecule type" value="Genomic_DNA"/>
</dbReference>
<name>C1G8S0_PARBD</name>
<dbReference type="SMART" id="SM00518">
    <property type="entry name" value="AP2Ec"/>
    <property type="match status" value="1"/>
</dbReference>
<dbReference type="SUPFAM" id="SSF51658">
    <property type="entry name" value="Xylose isomerase-like"/>
    <property type="match status" value="1"/>
</dbReference>
<comment type="cofactor">
    <cofactor evidence="1">
        <name>Zn(2+)</name>
        <dbReference type="ChEBI" id="CHEBI:29105"/>
    </cofactor>
</comment>
<organism evidence="12 13">
    <name type="scientific">Paracoccidioides brasiliensis (strain Pb18)</name>
    <dbReference type="NCBI Taxonomy" id="502780"/>
    <lineage>
        <taxon>Eukaryota</taxon>
        <taxon>Fungi</taxon>
        <taxon>Dikarya</taxon>
        <taxon>Ascomycota</taxon>
        <taxon>Pezizomycotina</taxon>
        <taxon>Eurotiomycetes</taxon>
        <taxon>Eurotiomycetidae</taxon>
        <taxon>Onygenales</taxon>
        <taxon>Ajellomycetaceae</taxon>
        <taxon>Paracoccidioides</taxon>
    </lineage>
</organism>
<dbReference type="PROSITE" id="PS00731">
    <property type="entry name" value="AP_NUCLEASE_F2_3"/>
    <property type="match status" value="1"/>
</dbReference>
<dbReference type="Proteomes" id="UP000001628">
    <property type="component" value="Unassembled WGS sequence"/>
</dbReference>
<feature type="region of interest" description="Disordered" evidence="9">
    <location>
        <begin position="812"/>
        <end position="874"/>
    </location>
</feature>
<sequence>MLVRLHNEDETANAHRFVHVDGSSKKATRILSESTANPSRHIFYLDSQILCKDHNAYITGNNPNAAVMIVYDLLGWTFPNVRLLADHYARQANVTVYVPDFFGGYVVPFEPVLAGRFDLINLASSMKNNSREIREPEIFACAKALRQKSYKKVGAIGFCYGGWAVFRVAVPVQILAPEIDQLYTPEMKQFTFETVPKLGLPLDYQYFPGVKHGSFVRDAEKPGERDAMVRAKNAARRRQHRISNNGASTSPSLSNVCLPLTTSIHGYNLQTTSGISIQIGVLCGIYCNYRKKITIPTLHHRSLAMTTRTSSTTLHAPKTTSNTRPSRTKRSIDDSPSSPVHPSKRSKLSPTSNHSHNKINSPRAKGTPNRAEIGDTAATAEVEHPETITVKEKSVHILKRGSKRKVASPELEEYAIEGDEEEEIEIKAKKQTKKTKVKEEVTIDMRPLAPRTANLRMYVGAHISAAKGVQNAVTNSVHIGGNAFALFLKSQRKWDNPPLQPEHRDQFRQLCAEHNYDASKHVLPHGSYLVNLAQEDPTKATQAYNSFLDDLKRCEELGISLYNFHPGATIQTTLESSLSRLSKALTSALDATTKVILVLETMCGHGTTIGGSLSDFKSLLSLIPDSYHARIGICVDTCHSFAAGYDLRSPGAWNKFMKEFDEEIGLKFLRALHLNDSKTPLGSRRDLHANIGTGFLGLRAFHNVMNEKRLEGIPMILETPIDRPANIEAETASGQPGNKFGVCKEDHSIPTPTTKKTGGAKKGPARKQKPSKPAMIEDKSVWAKEIKLLESLIGMDVESKEFLRLEAELAEQGREEREKHQAMFDKKQEKESKQRDLRDMFGANGKGKGKGKANTTGARKRKKTVNMESSDDSD</sequence>
<dbReference type="InterPro" id="IPR001719">
    <property type="entry name" value="AP_endonuc_2"/>
</dbReference>
<dbReference type="Pfam" id="PF01738">
    <property type="entry name" value="DLH"/>
    <property type="match status" value="1"/>
</dbReference>
<proteinExistence type="inferred from homology"/>
<keyword evidence="5" id="KW-0227">DNA damage</keyword>
<dbReference type="GO" id="GO:0005739">
    <property type="term" value="C:mitochondrion"/>
    <property type="evidence" value="ECO:0007669"/>
    <property type="project" value="TreeGrafter"/>
</dbReference>
<evidence type="ECO:0000313" key="12">
    <source>
        <dbReference type="EMBL" id="EEH47572.2"/>
    </source>
</evidence>
<dbReference type="HAMAP" id="MF_00152">
    <property type="entry name" value="Nfo"/>
    <property type="match status" value="1"/>
</dbReference>
<feature type="region of interest" description="Disordered" evidence="9">
    <location>
        <begin position="306"/>
        <end position="370"/>
    </location>
</feature>
<evidence type="ECO:0000256" key="2">
    <source>
        <dbReference type="ARBA" id="ARBA00005340"/>
    </source>
</evidence>
<dbReference type="GO" id="GO:0003677">
    <property type="term" value="F:DNA binding"/>
    <property type="evidence" value="ECO:0007669"/>
    <property type="project" value="InterPro"/>
</dbReference>
<dbReference type="InterPro" id="IPR036237">
    <property type="entry name" value="Xyl_isomerase-like_sf"/>
</dbReference>
<dbReference type="InterPro" id="IPR018246">
    <property type="entry name" value="AP_endonuc_F2_Zn_BS"/>
</dbReference>
<dbReference type="AlphaFoldDB" id="C1G8S0"/>
<reference evidence="12 13" key="1">
    <citation type="journal article" date="2011" name="PLoS Genet.">
        <title>Comparative genomic analysis of human fungal pathogens causing paracoccidioidomycosis.</title>
        <authorList>
            <person name="Desjardins C.A."/>
            <person name="Champion M.D."/>
            <person name="Holder J.W."/>
            <person name="Muszewska A."/>
            <person name="Goldberg J."/>
            <person name="Bailao A.M."/>
            <person name="Brigido M.M."/>
            <person name="Ferreira M.E."/>
            <person name="Garcia A.M."/>
            <person name="Grynberg M."/>
            <person name="Gujja S."/>
            <person name="Heiman D.I."/>
            <person name="Henn M.R."/>
            <person name="Kodira C.D."/>
            <person name="Leon-Narvaez H."/>
            <person name="Longo L.V."/>
            <person name="Ma L.J."/>
            <person name="Malavazi I."/>
            <person name="Matsuo A.L."/>
            <person name="Morais F.V."/>
            <person name="Pereira M."/>
            <person name="Rodriguez-Brito S."/>
            <person name="Sakthikumar S."/>
            <person name="Salem-Izacc S.M."/>
            <person name="Sykes S.M."/>
            <person name="Teixeira M.M."/>
            <person name="Vallejo M.C."/>
            <person name="Walter M.E."/>
            <person name="Yandava C."/>
            <person name="Young S."/>
            <person name="Zeng Q."/>
            <person name="Zucker J."/>
            <person name="Felipe M.S."/>
            <person name="Goldman G.H."/>
            <person name="Haas B.J."/>
            <person name="McEwen J.G."/>
            <person name="Nino-Vega G."/>
            <person name="Puccia R."/>
            <person name="San-Blas G."/>
            <person name="Soares C.M."/>
            <person name="Birren B.W."/>
            <person name="Cuomo C.A."/>
        </authorList>
    </citation>
    <scope>NUCLEOTIDE SEQUENCE [LARGE SCALE GENOMIC DNA]</scope>
    <source>
        <strain evidence="12 13">Pb18</strain>
    </source>
</reference>
<dbReference type="InterPro" id="IPR029058">
    <property type="entry name" value="AB_hydrolase_fold"/>
</dbReference>
<dbReference type="InterPro" id="IPR013022">
    <property type="entry name" value="Xyl_isomerase-like_TIM-brl"/>
</dbReference>
<feature type="domain" description="Dienelactone hydrolase" evidence="11">
    <location>
        <begin position="62"/>
        <end position="170"/>
    </location>
</feature>
<dbReference type="GO" id="GO:0003906">
    <property type="term" value="F:DNA-(apurinic or apyrimidinic site) endonuclease activity"/>
    <property type="evidence" value="ECO:0007669"/>
    <property type="project" value="TreeGrafter"/>
</dbReference>
<protein>
    <recommendedName>
        <fullName evidence="3">Apurinic-apyrimidinic endonuclease 1</fullName>
    </recommendedName>
</protein>
<dbReference type="KEGG" id="pbn:PADG_03656"/>
<evidence type="ECO:0000256" key="1">
    <source>
        <dbReference type="ARBA" id="ARBA00001947"/>
    </source>
</evidence>
<dbReference type="Gene3D" id="3.40.50.1820">
    <property type="entry name" value="alpha/beta hydrolase"/>
    <property type="match status" value="1"/>
</dbReference>
<dbReference type="Pfam" id="PF01261">
    <property type="entry name" value="AP_endonuc_2"/>
    <property type="match status" value="1"/>
</dbReference>
<feature type="region of interest" description="Disordered" evidence="9">
    <location>
        <begin position="729"/>
        <end position="776"/>
    </location>
</feature>
<dbReference type="GeneID" id="22582928"/>
<keyword evidence="6" id="KW-0378">Hydrolase</keyword>
<feature type="compositionally biased region" description="Polar residues" evidence="9">
    <location>
        <begin position="348"/>
        <end position="360"/>
    </location>
</feature>
<keyword evidence="8" id="KW-0234">DNA repair</keyword>
<dbReference type="NCBIfam" id="TIGR00587">
    <property type="entry name" value="nfo"/>
    <property type="match status" value="1"/>
</dbReference>
<dbReference type="VEuPathDB" id="FungiDB:PADG_03656"/>
<dbReference type="SUPFAM" id="SSF53474">
    <property type="entry name" value="alpha/beta-Hydrolases"/>
    <property type="match status" value="1"/>
</dbReference>
<dbReference type="Gene3D" id="3.20.20.150">
    <property type="entry name" value="Divalent-metal-dependent TIM barrel enzymes"/>
    <property type="match status" value="1"/>
</dbReference>